<evidence type="ECO:0000256" key="1">
    <source>
        <dbReference type="SAM" id="SignalP"/>
    </source>
</evidence>
<evidence type="ECO:0000313" key="2">
    <source>
        <dbReference type="EMBL" id="TXD71259.1"/>
    </source>
</evidence>
<dbReference type="PROSITE" id="PS51257">
    <property type="entry name" value="PROKAR_LIPOPROTEIN"/>
    <property type="match status" value="1"/>
</dbReference>
<feature type="chain" id="PRO_5022773802" description="DUF302 domain-containing protein" evidence="1">
    <location>
        <begin position="24"/>
        <end position="187"/>
    </location>
</feature>
<sequence length="187" mass="20760">MRNTSKFILLILAIALTSCGAMGTKTLYKTETNLNKPTKIGFSQVANEDIMDKIVKGSAKIYDSTMTNQLAMQSIKSDKIIVENFDGFESVKADKIKNLCAENQLDGMILTQLKFLNVKYSSMFIPIGVSEDTEVEMQYYDANGNLLLHTKHNTHMGNSYWNFPSADKTVTDGTKGALGQIIKEIAK</sequence>
<accession>A0A5C6YUP9</accession>
<dbReference type="EMBL" id="VORT01000026">
    <property type="protein sequence ID" value="TXD71259.1"/>
    <property type="molecule type" value="Genomic_DNA"/>
</dbReference>
<name>A0A5C6YUP9_9FLAO</name>
<feature type="signal peptide" evidence="1">
    <location>
        <begin position="1"/>
        <end position="23"/>
    </location>
</feature>
<evidence type="ECO:0008006" key="4">
    <source>
        <dbReference type="Google" id="ProtNLM"/>
    </source>
</evidence>
<dbReference type="Proteomes" id="UP000321497">
    <property type="component" value="Unassembled WGS sequence"/>
</dbReference>
<organism evidence="2 3">
    <name type="scientific">Aequorivita antarctica</name>
    <dbReference type="NCBI Taxonomy" id="153266"/>
    <lineage>
        <taxon>Bacteria</taxon>
        <taxon>Pseudomonadati</taxon>
        <taxon>Bacteroidota</taxon>
        <taxon>Flavobacteriia</taxon>
        <taxon>Flavobacteriales</taxon>
        <taxon>Flavobacteriaceae</taxon>
        <taxon>Aequorivita</taxon>
    </lineage>
</organism>
<protein>
    <recommendedName>
        <fullName evidence="4">DUF302 domain-containing protein</fullName>
    </recommendedName>
</protein>
<comment type="caution">
    <text evidence="2">The sequence shown here is derived from an EMBL/GenBank/DDBJ whole genome shotgun (WGS) entry which is preliminary data.</text>
</comment>
<reference evidence="2 3" key="1">
    <citation type="submission" date="2019-08" db="EMBL/GenBank/DDBJ databases">
        <title>Genome of Aequorivita antarctica SW49 (type strain).</title>
        <authorList>
            <person name="Bowman J.P."/>
        </authorList>
    </citation>
    <scope>NUCLEOTIDE SEQUENCE [LARGE SCALE GENOMIC DNA]</scope>
    <source>
        <strain evidence="2 3">SW49</strain>
    </source>
</reference>
<proteinExistence type="predicted"/>
<evidence type="ECO:0000313" key="3">
    <source>
        <dbReference type="Proteomes" id="UP000321497"/>
    </source>
</evidence>
<dbReference type="AlphaFoldDB" id="A0A5C6YUP9"/>
<keyword evidence="3" id="KW-1185">Reference proteome</keyword>
<gene>
    <name evidence="2" type="ORF">ESU54_17445</name>
</gene>
<keyword evidence="1" id="KW-0732">Signal</keyword>
<dbReference type="RefSeq" id="WP_146848186.1">
    <property type="nucleotide sequence ID" value="NZ_VORT01000026.1"/>
</dbReference>